<dbReference type="RefSeq" id="XP_034112900.1">
    <property type="nucleotide sequence ID" value="XM_034257009.2"/>
</dbReference>
<dbReference type="PANTHER" id="PTHR14387">
    <property type="entry name" value="THADA/DEATH RECEPTOR INTERACTING PROTEIN"/>
    <property type="match status" value="1"/>
</dbReference>
<keyword evidence="4" id="KW-0175">Coiled coil</keyword>
<feature type="coiled-coil region" evidence="4">
    <location>
        <begin position="111"/>
        <end position="138"/>
    </location>
</feature>
<evidence type="ECO:0000256" key="5">
    <source>
        <dbReference type="SAM" id="MobiDB-lite"/>
    </source>
</evidence>
<dbReference type="OrthoDB" id="73997at2759"/>
<gene>
    <name evidence="10" type="primary">LOC117573676</name>
</gene>
<keyword evidence="9" id="KW-1185">Reference proteome</keyword>
<feature type="domain" description="tRNA (32-2'-O)-methyltransferase regulator THADA-like C-terminal TPR repeats region" evidence="8">
    <location>
        <begin position="1124"/>
        <end position="1297"/>
    </location>
</feature>
<dbReference type="InterPro" id="IPR056843">
    <property type="entry name" value="THADA-like_TPR"/>
</dbReference>
<evidence type="ECO:0000259" key="7">
    <source>
        <dbReference type="Pfam" id="PF25150"/>
    </source>
</evidence>
<dbReference type="InterPro" id="IPR051954">
    <property type="entry name" value="tRNA_methyltransferase_THADA"/>
</dbReference>
<evidence type="ECO:0000256" key="3">
    <source>
        <dbReference type="ARBA" id="ARBA00035698"/>
    </source>
</evidence>
<dbReference type="Proteomes" id="UP000515160">
    <property type="component" value="Chromosome X"/>
</dbReference>
<dbReference type="InterPro" id="IPR016024">
    <property type="entry name" value="ARM-type_fold"/>
</dbReference>
<keyword evidence="2" id="KW-0819">tRNA processing</keyword>
<feature type="domain" description="tRNA (32-2'-O)-methyltransferase regulator THADA-like TPR repeats region" evidence="7">
    <location>
        <begin position="468"/>
        <end position="675"/>
    </location>
</feature>
<accession>A0A6P8XNK3</accession>
<evidence type="ECO:0000256" key="4">
    <source>
        <dbReference type="SAM" id="Coils"/>
    </source>
</evidence>
<evidence type="ECO:0000256" key="2">
    <source>
        <dbReference type="ARBA" id="ARBA00022694"/>
    </source>
</evidence>
<dbReference type="Pfam" id="PF10350">
    <property type="entry name" value="DUF2428"/>
    <property type="match status" value="1"/>
</dbReference>
<dbReference type="SUPFAM" id="SSF48371">
    <property type="entry name" value="ARM repeat"/>
    <property type="match status" value="2"/>
</dbReference>
<dbReference type="Pfam" id="PF25151">
    <property type="entry name" value="TPR_Trm732_C"/>
    <property type="match status" value="1"/>
</dbReference>
<dbReference type="PANTHER" id="PTHR14387:SF7">
    <property type="entry name" value="THYROID ADENOMA-ASSOCIATED PROTEIN"/>
    <property type="match status" value="1"/>
</dbReference>
<organism evidence="9 10">
    <name type="scientific">Drosophila albomicans</name>
    <name type="common">Fruit fly</name>
    <dbReference type="NCBI Taxonomy" id="7291"/>
    <lineage>
        <taxon>Eukaryota</taxon>
        <taxon>Metazoa</taxon>
        <taxon>Ecdysozoa</taxon>
        <taxon>Arthropoda</taxon>
        <taxon>Hexapoda</taxon>
        <taxon>Insecta</taxon>
        <taxon>Pterygota</taxon>
        <taxon>Neoptera</taxon>
        <taxon>Endopterygota</taxon>
        <taxon>Diptera</taxon>
        <taxon>Brachycera</taxon>
        <taxon>Muscomorpha</taxon>
        <taxon>Ephydroidea</taxon>
        <taxon>Drosophilidae</taxon>
        <taxon>Drosophila</taxon>
    </lineage>
</organism>
<comment type="similarity">
    <text evidence="1">Belongs to the THADA family.</text>
</comment>
<reference evidence="10" key="1">
    <citation type="submission" date="2025-08" db="UniProtKB">
        <authorList>
            <consortium name="RefSeq"/>
        </authorList>
    </citation>
    <scope>IDENTIFICATION</scope>
    <source>
        <strain evidence="10">15112-1751.03</strain>
        <tissue evidence="10">Whole Adult</tissue>
    </source>
</reference>
<proteinExistence type="inferred from homology"/>
<evidence type="ECO:0000313" key="10">
    <source>
        <dbReference type="RefSeq" id="XP_034112900.1"/>
    </source>
</evidence>
<protein>
    <recommendedName>
        <fullName evidence="3">tRNA (32-2'-O)-methyltransferase regulator THADA</fullName>
    </recommendedName>
</protein>
<name>A0A6P8XNK3_DROAB</name>
<evidence type="ECO:0000313" key="9">
    <source>
        <dbReference type="Proteomes" id="UP000515160"/>
    </source>
</evidence>
<evidence type="ECO:0000259" key="6">
    <source>
        <dbReference type="Pfam" id="PF10350"/>
    </source>
</evidence>
<dbReference type="CTD" id="63892"/>
<dbReference type="GO" id="GO:0030488">
    <property type="term" value="P:tRNA methylation"/>
    <property type="evidence" value="ECO:0007669"/>
    <property type="project" value="TreeGrafter"/>
</dbReference>
<dbReference type="InterPro" id="IPR056842">
    <property type="entry name" value="THADA-like_TPR_C"/>
</dbReference>
<dbReference type="GeneID" id="117573676"/>
<feature type="domain" description="DUF2428" evidence="6">
    <location>
        <begin position="838"/>
        <end position="1122"/>
    </location>
</feature>
<evidence type="ECO:0000256" key="1">
    <source>
        <dbReference type="ARBA" id="ARBA00010409"/>
    </source>
</evidence>
<sequence length="1782" mass="202389">MNDLSLRVTALKLCAHPKRFAEMRSAPVRMPIKWQNSQEDYVQQFAAATTCNEQITVVKVIFGNAEAFAFLADLLFVCPLKHPVRGILNRLFSSNEVNKRNNATHTKDAMLRVLRDALQQLAEQIADSNINIDMLNDVLVSVGACLHSFAFGRDALAKEIHAFIPLLPRVLGRYWTSISEATVELSPTRRNEFYLFIQNLLRFYVNFMVDLKQFLVPQQCEPLRLISELAASVARHLDTPWDVRSIAGLAIGHNARFFNDFDEYMRSCHVISAFEELPIKAASLLVLQKTDYVERAVQALEILKSIIDQVNAAGDVTNLLVYMSKHLHTYSKSLSGIVLQDRPLVFYNLILVQLLKFALQHIGSSVESIRHMAASLLQQVLIHAKATGQTSIKQQVFAQLGREHIPLTSLCLIVQQLVEIMGTRDVLFHCPAVFQKIFVFYLGLDDNVNALYKSMMTVAHKEENFKDWYNIWVVTLLRQAQPYNERLAVIERLIKSTVELDGQVLGELCQYKNLTLSTKLAAMSTARRHGQQQAVKQLLGELSIQINQAMMGFNDNTRLMALAFVVETPRLSEPFTQFEIDAIMCFLHHNCNTPNAHVRQIARGLLQKGFKRLELNLAQQLKEKGGAEQLQQQPHTHMLSKFVNDLLTLLSLNLFPTANYGRRWISMQLIGDLLDMLERLRLRKFYQLPSIALTYLEHCLRDSYEHNKLLAAGILAKLQPCIQLKPLDIMQHLVSQRPPDSVTGAYQLQVYCQAQQVAVELPEELLQHVRELPEVQPRYYLVLQWCLRELRAGIAMAEVDLTQAARHNPMYGLLFASRHLLQQLKLTELAEEALWRQYINELLEASMEVSELMLTVVASESPEGHVPTAETAEEEEEAAEEEEQQAEEEQQQVEDAEQAKAAAEAAAAAHTLTSQLVLLCAWRSIKEVSLITGELVHNAPLQQEQQQQKQPQHLLSQQQVAQIGEHFLLLLSEIKHRGAFEQAYVGFTLLCRRFWHSDEPALNQLPQQWLDEAMALVAGSEGAGGNKICPTRRSAGVPYMLQALICTELKLGTHNTFSRSMKLLLEVCERRESGSAASTARSHALNIMRALFRCSELSELVGEFIGRGVRCALESLVASEWAERNCATLLLSALIVRIFGVERARNEVGDLHLRNRMTGRIFFTRYPALFDYFHTVLGQAASRQFVQSTGGQTVQLEAMLQFLSRLYPSALEGIENTLNLNEFVPFLQRICCVHDYMTRVRASQVLANFTSIKTAKERIAHILMVLNLKHFKHKPHTTLYAKDLNALHGHLLQLLELYWIVHWKDTKLMSAMLHTVAQLALTVFDEDIYLFNAALNVLIAILQDASDGMAINEKLLALLQRIYALDHGTVYERCNSYTISPKFFEVYGLHLHRITQNANVILEHMVKALIKPKEQQRPEMQQFAIDLFLHLLFDQANNVLCTRGIIESFELKNFQFDPDVVAYCKALGLKVRVGLNVLIGQLRQRRELIDFVLQLANDVVTERGHCPQLGSTVYTLLSLLGDELELPITELLERRNCDIEPGLMLCVTRQVMLENIRTLEGEEYQQFWLNILHYALDISDPKQKPYLRYKAAQLTDRIGIHIRQLFPTGNVQIVGNYVRLVLQLLVDESDLVRNCAAEMVASSCGESDQPVATFAMLPTTAEIYFLKHVLHSLKRFENDGTFLIGIFITAVEPFVSAQFLDGRFHKDEPEEKISETMEDSEVFDKQDPNIYCEGLRVASVICNNFRVVFGQNKELICAFDALDKLTMCVGTNITPYIPQVST</sequence>
<dbReference type="GO" id="GO:0005829">
    <property type="term" value="C:cytosol"/>
    <property type="evidence" value="ECO:0007669"/>
    <property type="project" value="TreeGrafter"/>
</dbReference>
<dbReference type="InterPro" id="IPR019442">
    <property type="entry name" value="THADA/TRM732_DUF2428"/>
</dbReference>
<feature type="region of interest" description="Disordered" evidence="5">
    <location>
        <begin position="860"/>
        <end position="902"/>
    </location>
</feature>
<feature type="compositionally biased region" description="Acidic residues" evidence="5">
    <location>
        <begin position="871"/>
        <end position="896"/>
    </location>
</feature>
<evidence type="ECO:0000259" key="8">
    <source>
        <dbReference type="Pfam" id="PF25151"/>
    </source>
</evidence>
<dbReference type="Pfam" id="PF25150">
    <property type="entry name" value="TPR_Trm732"/>
    <property type="match status" value="1"/>
</dbReference>